<keyword evidence="2" id="KW-1185">Reference proteome</keyword>
<proteinExistence type="predicted"/>
<accession>A0A016TKA3</accession>
<evidence type="ECO:0000313" key="2">
    <source>
        <dbReference type="Proteomes" id="UP000024635"/>
    </source>
</evidence>
<dbReference type="AlphaFoldDB" id="A0A016TKA3"/>
<name>A0A016TKA3_9BILA</name>
<comment type="caution">
    <text evidence="1">The sequence shown here is derived from an EMBL/GenBank/DDBJ whole genome shotgun (WGS) entry which is preliminary data.</text>
</comment>
<dbReference type="Proteomes" id="UP000024635">
    <property type="component" value="Unassembled WGS sequence"/>
</dbReference>
<dbReference type="OrthoDB" id="5875808at2759"/>
<sequence>MRMNAHREKMMGHRVKPILVYSFQRAVVRYSTVRVSSATPVPVFMNIPGSIAFCSWNSFTLGKQEAYCSIRVLSLAMCSVNKKNRKGKGLPTGMGEEMDAKVHYCMEWEKRDKKLITAFNRCAEVYKRDKRREEIVKLLDVIQKHSDGPMHFGASELQKCLARQEPPRNEKAEESIDNRKMILVSRVITKHFEDRLKTFANVELKSAKHACVTLEKLRLGRDAATNAAAQVPTEENQRKAEVAEKEFQLQLNTTKELLNKIPDYEKFHEDALVQGVKYLSTAF</sequence>
<protein>
    <recommendedName>
        <fullName evidence="3">BAR domain-containing protein</fullName>
    </recommendedName>
</protein>
<dbReference type="EMBL" id="JARK01001432">
    <property type="protein sequence ID" value="EYC03057.1"/>
    <property type="molecule type" value="Genomic_DNA"/>
</dbReference>
<organism evidence="1 2">
    <name type="scientific">Ancylostoma ceylanicum</name>
    <dbReference type="NCBI Taxonomy" id="53326"/>
    <lineage>
        <taxon>Eukaryota</taxon>
        <taxon>Metazoa</taxon>
        <taxon>Ecdysozoa</taxon>
        <taxon>Nematoda</taxon>
        <taxon>Chromadorea</taxon>
        <taxon>Rhabditida</taxon>
        <taxon>Rhabditina</taxon>
        <taxon>Rhabditomorpha</taxon>
        <taxon>Strongyloidea</taxon>
        <taxon>Ancylostomatidae</taxon>
        <taxon>Ancylostomatinae</taxon>
        <taxon>Ancylostoma</taxon>
    </lineage>
</organism>
<reference evidence="2" key="1">
    <citation type="journal article" date="2015" name="Nat. Genet.">
        <title>The genome and transcriptome of the zoonotic hookworm Ancylostoma ceylanicum identify infection-specific gene families.</title>
        <authorList>
            <person name="Schwarz E.M."/>
            <person name="Hu Y."/>
            <person name="Antoshechkin I."/>
            <person name="Miller M.M."/>
            <person name="Sternberg P.W."/>
            <person name="Aroian R.V."/>
        </authorList>
    </citation>
    <scope>NUCLEOTIDE SEQUENCE</scope>
    <source>
        <strain evidence="2">HY135</strain>
    </source>
</reference>
<dbReference type="Gene3D" id="1.20.1270.60">
    <property type="entry name" value="Arfaptin homology (AH) domain/BAR domain"/>
    <property type="match status" value="1"/>
</dbReference>
<evidence type="ECO:0008006" key="3">
    <source>
        <dbReference type="Google" id="ProtNLM"/>
    </source>
</evidence>
<dbReference type="InterPro" id="IPR027267">
    <property type="entry name" value="AH/BAR_dom_sf"/>
</dbReference>
<dbReference type="SUPFAM" id="SSF103657">
    <property type="entry name" value="BAR/IMD domain-like"/>
    <property type="match status" value="1"/>
</dbReference>
<evidence type="ECO:0000313" key="1">
    <source>
        <dbReference type="EMBL" id="EYC03057.1"/>
    </source>
</evidence>
<gene>
    <name evidence="1" type="primary">Acey_s0096.g2918</name>
    <name evidence="1" type="ORF">Y032_0096g2918</name>
</gene>